<gene>
    <name evidence="2" type="ORF">CYMTET_55496</name>
</gene>
<feature type="region of interest" description="Disordered" evidence="1">
    <location>
        <begin position="28"/>
        <end position="56"/>
    </location>
</feature>
<evidence type="ECO:0000313" key="3">
    <source>
        <dbReference type="Proteomes" id="UP001190700"/>
    </source>
</evidence>
<name>A0AAE0EMX6_9CHLO</name>
<comment type="caution">
    <text evidence="2">The sequence shown here is derived from an EMBL/GenBank/DDBJ whole genome shotgun (WGS) entry which is preliminary data.</text>
</comment>
<evidence type="ECO:0000256" key="1">
    <source>
        <dbReference type="SAM" id="MobiDB-lite"/>
    </source>
</evidence>
<reference evidence="2 3" key="1">
    <citation type="journal article" date="2015" name="Genome Biol. Evol.">
        <title>Comparative Genomics of a Bacterivorous Green Alga Reveals Evolutionary Causalities and Consequences of Phago-Mixotrophic Mode of Nutrition.</title>
        <authorList>
            <person name="Burns J.A."/>
            <person name="Paasch A."/>
            <person name="Narechania A."/>
            <person name="Kim E."/>
        </authorList>
    </citation>
    <scope>NUCLEOTIDE SEQUENCE [LARGE SCALE GENOMIC DNA]</scope>
    <source>
        <strain evidence="2 3">PLY_AMNH</strain>
    </source>
</reference>
<proteinExistence type="predicted"/>
<sequence length="155" mass="17207">MTKSSKRGRGKQSNTVKLVAQDISDFRKHARDEQSQLEATAAGKKKARAQAREGEDDDFVDAFGDKRRSQIWKYFKIKLDENKCKEGNLGGNLATDHNHPEPEIAPQNHTVALGFEGGGPYVKTGRDARRKGPKGFLPMKLELSSLSSYTLVGDF</sequence>
<dbReference type="EMBL" id="LGRX02035531">
    <property type="protein sequence ID" value="KAK3234246.1"/>
    <property type="molecule type" value="Genomic_DNA"/>
</dbReference>
<keyword evidence="3" id="KW-1185">Reference proteome</keyword>
<dbReference type="AlphaFoldDB" id="A0AAE0EMX6"/>
<organism evidence="2 3">
    <name type="scientific">Cymbomonas tetramitiformis</name>
    <dbReference type="NCBI Taxonomy" id="36881"/>
    <lineage>
        <taxon>Eukaryota</taxon>
        <taxon>Viridiplantae</taxon>
        <taxon>Chlorophyta</taxon>
        <taxon>Pyramimonadophyceae</taxon>
        <taxon>Pyramimonadales</taxon>
        <taxon>Pyramimonadaceae</taxon>
        <taxon>Cymbomonas</taxon>
    </lineage>
</organism>
<protein>
    <submittedName>
        <fullName evidence="2">Uncharacterized protein</fullName>
    </submittedName>
</protein>
<evidence type="ECO:0000313" key="2">
    <source>
        <dbReference type="EMBL" id="KAK3234246.1"/>
    </source>
</evidence>
<feature type="region of interest" description="Disordered" evidence="1">
    <location>
        <begin position="1"/>
        <end position="20"/>
    </location>
</feature>
<accession>A0AAE0EMX6</accession>
<feature type="compositionally biased region" description="Basic residues" evidence="1">
    <location>
        <begin position="1"/>
        <end position="10"/>
    </location>
</feature>
<dbReference type="Proteomes" id="UP001190700">
    <property type="component" value="Unassembled WGS sequence"/>
</dbReference>